<evidence type="ECO:0000256" key="1">
    <source>
        <dbReference type="ARBA" id="ARBA00001947"/>
    </source>
</evidence>
<keyword evidence="8" id="KW-0234">DNA repair</keyword>
<dbReference type="GO" id="GO:0017001">
    <property type="term" value="P:antibiotic catabolic process"/>
    <property type="evidence" value="ECO:0007669"/>
    <property type="project" value="InterPro"/>
</dbReference>
<dbReference type="EMBL" id="PUHW01000261">
    <property type="protein sequence ID" value="KAG0687440.1"/>
    <property type="molecule type" value="Genomic_DNA"/>
</dbReference>
<sequence length="560" mass="64918">MTQKQRSIFEYVSTSKLKSTVVNSELDNDKSIEIFLCPLCLFDLTKFNLNARTVHINRCIDPPLGNLQLLSLKKKRKNNTEKELFEKSTIKKKKEMTDNNDDHDDHNGVNIKSEIVKTELEESHLTKDELIMTSSVVIDDEGEIESKIIEVKKEEKPIVKKRKGKPKPPIPFEKILQFNEDIDNILAVDAFCYAPDEKIKLYLLTHFHSDHYGGLCKSWDNGEIIICTKITSNLIIEKFKFPSEKIFILENYGEMIDIPNSKLRISVFDANHCPGAGIYVIEHKDFQNRYLHCGDFRANDTMINELINKYNKEFDKCYLDTTYLNPTYTFANQQDVVNYTSEWIKNKIEIHKSKQQRIVDFFYKPGKNSKIKEFLVIIGTYSIGKEKLAIGISNALNTKIYCSKAKYDILKQYNWKELEDKLDSENDMDCGIHLLPISKTKKEYLLEYFKKYSTKYKSILVFIPTGWTFGYGKSGKDSTLDLTLKDSMFKLFESGFNVGGSKGNLVIIRKIMVPYSEHSSYTDLTNFIRRVPVKEWIPTVNMKRFQEQVDMIGGIVNGEM</sequence>
<comment type="cofactor">
    <cofactor evidence="1">
        <name>Zn(2+)</name>
        <dbReference type="ChEBI" id="CHEBI:29105"/>
    </cofactor>
</comment>
<dbReference type="PANTHER" id="PTHR23240">
    <property type="entry name" value="DNA CROSS-LINK REPAIR PROTEIN PSO2/SNM1-RELATED"/>
    <property type="match status" value="1"/>
</dbReference>
<dbReference type="CDD" id="cd16273">
    <property type="entry name" value="SNM1A-1C-like_MBL-fold"/>
    <property type="match status" value="1"/>
</dbReference>
<dbReference type="GO" id="GO:0008270">
    <property type="term" value="F:zinc ion binding"/>
    <property type="evidence" value="ECO:0007669"/>
    <property type="project" value="InterPro"/>
</dbReference>
<proteinExistence type="inferred from homology"/>
<comment type="similarity">
    <text evidence="3">Belongs to the DNA repair metallo-beta-lactamase (DRMBL) family.</text>
</comment>
<feature type="domain" description="DNA repair metallo-beta-lactamase" evidence="11">
    <location>
        <begin position="425"/>
        <end position="543"/>
    </location>
</feature>
<organism evidence="12 13">
    <name type="scientific">Pichia californica</name>
    <dbReference type="NCBI Taxonomy" id="460514"/>
    <lineage>
        <taxon>Eukaryota</taxon>
        <taxon>Fungi</taxon>
        <taxon>Dikarya</taxon>
        <taxon>Ascomycota</taxon>
        <taxon>Saccharomycotina</taxon>
        <taxon>Pichiomycetes</taxon>
        <taxon>Pichiales</taxon>
        <taxon>Pichiaceae</taxon>
        <taxon>Pichia</taxon>
    </lineage>
</organism>
<evidence type="ECO:0000256" key="3">
    <source>
        <dbReference type="ARBA" id="ARBA00010304"/>
    </source>
</evidence>
<dbReference type="GO" id="GO:0003684">
    <property type="term" value="F:damaged DNA binding"/>
    <property type="evidence" value="ECO:0007669"/>
    <property type="project" value="TreeGrafter"/>
</dbReference>
<dbReference type="GO" id="GO:0035312">
    <property type="term" value="F:5'-3' DNA exonuclease activity"/>
    <property type="evidence" value="ECO:0007669"/>
    <property type="project" value="TreeGrafter"/>
</dbReference>
<dbReference type="Pfam" id="PF07522">
    <property type="entry name" value="DRMBL"/>
    <property type="match status" value="1"/>
</dbReference>
<evidence type="ECO:0000313" key="12">
    <source>
        <dbReference type="EMBL" id="KAG0687440.1"/>
    </source>
</evidence>
<keyword evidence="4" id="KW-0479">Metal-binding</keyword>
<dbReference type="InterPro" id="IPR011084">
    <property type="entry name" value="DRMBL"/>
</dbReference>
<dbReference type="SUPFAM" id="SSF56281">
    <property type="entry name" value="Metallo-hydrolase/oxidoreductase"/>
    <property type="match status" value="1"/>
</dbReference>
<dbReference type="Proteomes" id="UP000697127">
    <property type="component" value="Unassembled WGS sequence"/>
</dbReference>
<feature type="region of interest" description="Disordered" evidence="10">
    <location>
        <begin position="86"/>
        <end position="108"/>
    </location>
</feature>
<dbReference type="OrthoDB" id="262529at2759"/>
<name>A0A9P7BEU4_9ASCO</name>
<reference evidence="12" key="1">
    <citation type="submission" date="2020-11" db="EMBL/GenBank/DDBJ databases">
        <title>Kefir isolates.</title>
        <authorList>
            <person name="Marcisauskas S."/>
            <person name="Kim Y."/>
            <person name="Blasche S."/>
        </authorList>
    </citation>
    <scope>NUCLEOTIDE SEQUENCE</scope>
    <source>
        <strain evidence="12">Olga-1</strain>
    </source>
</reference>
<dbReference type="InterPro" id="IPR036866">
    <property type="entry name" value="RibonucZ/Hydroxyglut_hydro"/>
</dbReference>
<dbReference type="GO" id="GO:0006303">
    <property type="term" value="P:double-strand break repair via nonhomologous end joining"/>
    <property type="evidence" value="ECO:0007669"/>
    <property type="project" value="TreeGrafter"/>
</dbReference>
<dbReference type="AlphaFoldDB" id="A0A9P7BEU4"/>
<dbReference type="GO" id="GO:0036297">
    <property type="term" value="P:interstrand cross-link repair"/>
    <property type="evidence" value="ECO:0007669"/>
    <property type="project" value="TreeGrafter"/>
</dbReference>
<comment type="subcellular location">
    <subcellularLocation>
        <location evidence="2">Nucleus</location>
    </subcellularLocation>
</comment>
<evidence type="ECO:0000256" key="7">
    <source>
        <dbReference type="ARBA" id="ARBA00022833"/>
    </source>
</evidence>
<dbReference type="Gene3D" id="3.40.50.12650">
    <property type="match status" value="1"/>
</dbReference>
<dbReference type="GO" id="GO:0008800">
    <property type="term" value="F:beta-lactamase activity"/>
    <property type="evidence" value="ECO:0007669"/>
    <property type="project" value="InterPro"/>
</dbReference>
<accession>A0A9P7BEU4</accession>
<evidence type="ECO:0000256" key="4">
    <source>
        <dbReference type="ARBA" id="ARBA00022723"/>
    </source>
</evidence>
<dbReference type="Gene3D" id="3.60.15.10">
    <property type="entry name" value="Ribonuclease Z/Hydroxyacylglutathione hydrolase-like"/>
    <property type="match status" value="1"/>
</dbReference>
<comment type="caution">
    <text evidence="12">The sequence shown here is derived from an EMBL/GenBank/DDBJ whole genome shotgun (WGS) entry which is preliminary data.</text>
</comment>
<protein>
    <recommendedName>
        <fullName evidence="11">DNA repair metallo-beta-lactamase domain-containing protein</fullName>
    </recommendedName>
</protein>
<dbReference type="PANTHER" id="PTHR23240:SF6">
    <property type="entry name" value="DNA CROSS-LINK REPAIR 1A PROTEIN"/>
    <property type="match status" value="1"/>
</dbReference>
<evidence type="ECO:0000256" key="6">
    <source>
        <dbReference type="ARBA" id="ARBA00022801"/>
    </source>
</evidence>
<gene>
    <name evidence="12" type="ORF">C6P40_002348</name>
</gene>
<evidence type="ECO:0000256" key="9">
    <source>
        <dbReference type="ARBA" id="ARBA00023242"/>
    </source>
</evidence>
<keyword evidence="7" id="KW-0862">Zinc</keyword>
<keyword evidence="9" id="KW-0539">Nucleus</keyword>
<keyword evidence="6" id="KW-0378">Hydrolase</keyword>
<dbReference type="GO" id="GO:0005634">
    <property type="term" value="C:nucleus"/>
    <property type="evidence" value="ECO:0007669"/>
    <property type="project" value="UniProtKB-SubCell"/>
</dbReference>
<evidence type="ECO:0000256" key="8">
    <source>
        <dbReference type="ARBA" id="ARBA00023204"/>
    </source>
</evidence>
<keyword evidence="13" id="KW-1185">Reference proteome</keyword>
<dbReference type="InterPro" id="IPR001018">
    <property type="entry name" value="Beta-lactamase_class-B_CS"/>
</dbReference>
<evidence type="ECO:0000256" key="5">
    <source>
        <dbReference type="ARBA" id="ARBA00022763"/>
    </source>
</evidence>
<evidence type="ECO:0000259" key="11">
    <source>
        <dbReference type="Pfam" id="PF07522"/>
    </source>
</evidence>
<evidence type="ECO:0000256" key="2">
    <source>
        <dbReference type="ARBA" id="ARBA00004123"/>
    </source>
</evidence>
<evidence type="ECO:0000313" key="13">
    <source>
        <dbReference type="Proteomes" id="UP000697127"/>
    </source>
</evidence>
<dbReference type="PROSITE" id="PS00743">
    <property type="entry name" value="BETA_LACTAMASE_B_1"/>
    <property type="match status" value="1"/>
</dbReference>
<evidence type="ECO:0000256" key="10">
    <source>
        <dbReference type="SAM" id="MobiDB-lite"/>
    </source>
</evidence>
<keyword evidence="5" id="KW-0227">DNA damage</keyword>